<dbReference type="Gene3D" id="1.20.1330.10">
    <property type="entry name" value="f41 fragment of flagellin, N-terminal domain"/>
    <property type="match status" value="1"/>
</dbReference>
<organism evidence="3">
    <name type="scientific">marine metagenome</name>
    <dbReference type="NCBI Taxonomy" id="408172"/>
    <lineage>
        <taxon>unclassified sequences</taxon>
        <taxon>metagenomes</taxon>
        <taxon>ecological metagenomes</taxon>
    </lineage>
</organism>
<dbReference type="EMBL" id="UINC01179328">
    <property type="protein sequence ID" value="SVD87959.1"/>
    <property type="molecule type" value="Genomic_DNA"/>
</dbReference>
<dbReference type="PANTHER" id="PTHR42792:SF2">
    <property type="entry name" value="FLAGELLIN"/>
    <property type="match status" value="1"/>
</dbReference>
<dbReference type="InterPro" id="IPR001029">
    <property type="entry name" value="Flagellin_N"/>
</dbReference>
<proteinExistence type="predicted"/>
<evidence type="ECO:0000256" key="1">
    <source>
        <dbReference type="SAM" id="MobiDB-lite"/>
    </source>
</evidence>
<sequence>MSIFALRSNGLASSAHKNLSRTQSSLNSNIGRLSSGLRIGSAADDSAGSNVSVRMKNQIKGMSQANRNAQDANNLLATVESGLSDISDILSKMRELSVQAATDTLNDNDRSSIDLEFQSLKDELTRIANVTEYNGMNVLNGTYQEGGGNEPASLFSNQNNTANYNQAQPGTNGYSDPHGDAGGSHINRNGPQDDIRGHWRLQIGADNDINNQHEF</sequence>
<name>A0A382YYD0_9ZZZZ</name>
<reference evidence="3" key="1">
    <citation type="submission" date="2018-05" db="EMBL/GenBank/DDBJ databases">
        <authorList>
            <person name="Lanie J.A."/>
            <person name="Ng W.-L."/>
            <person name="Kazmierczak K.M."/>
            <person name="Andrzejewski T.M."/>
            <person name="Davidsen T.M."/>
            <person name="Wayne K.J."/>
            <person name="Tettelin H."/>
            <person name="Glass J.I."/>
            <person name="Rusch D."/>
            <person name="Podicherti R."/>
            <person name="Tsui H.-C.T."/>
            <person name="Winkler M.E."/>
        </authorList>
    </citation>
    <scope>NUCLEOTIDE SEQUENCE</scope>
</reference>
<dbReference type="GO" id="GO:0009288">
    <property type="term" value="C:bacterial-type flagellum"/>
    <property type="evidence" value="ECO:0007669"/>
    <property type="project" value="InterPro"/>
</dbReference>
<protein>
    <recommendedName>
        <fullName evidence="2">Flagellin N-terminal domain-containing protein</fullName>
    </recommendedName>
</protein>
<evidence type="ECO:0000259" key="2">
    <source>
        <dbReference type="Pfam" id="PF00669"/>
    </source>
</evidence>
<feature type="non-terminal residue" evidence="3">
    <location>
        <position position="215"/>
    </location>
</feature>
<evidence type="ECO:0000313" key="3">
    <source>
        <dbReference type="EMBL" id="SVD87959.1"/>
    </source>
</evidence>
<dbReference type="SUPFAM" id="SSF64518">
    <property type="entry name" value="Phase 1 flagellin"/>
    <property type="match status" value="1"/>
</dbReference>
<feature type="domain" description="Flagellin N-terminal" evidence="2">
    <location>
        <begin position="8"/>
        <end position="142"/>
    </location>
</feature>
<gene>
    <name evidence="3" type="ORF">METZ01_LOCUS440813</name>
</gene>
<dbReference type="Pfam" id="PF00669">
    <property type="entry name" value="Flagellin_N"/>
    <property type="match status" value="1"/>
</dbReference>
<dbReference type="PRINTS" id="PR00207">
    <property type="entry name" value="FLAGELLIN"/>
</dbReference>
<accession>A0A382YYD0</accession>
<dbReference type="GO" id="GO:0005198">
    <property type="term" value="F:structural molecule activity"/>
    <property type="evidence" value="ECO:0007669"/>
    <property type="project" value="InterPro"/>
</dbReference>
<dbReference type="PANTHER" id="PTHR42792">
    <property type="entry name" value="FLAGELLIN"/>
    <property type="match status" value="1"/>
</dbReference>
<dbReference type="InterPro" id="IPR001492">
    <property type="entry name" value="Flagellin"/>
</dbReference>
<dbReference type="AlphaFoldDB" id="A0A382YYD0"/>
<feature type="region of interest" description="Disordered" evidence="1">
    <location>
        <begin position="160"/>
        <end position="195"/>
    </location>
</feature>